<comment type="caution">
    <text evidence="1">The sequence shown here is derived from an EMBL/GenBank/DDBJ whole genome shotgun (WGS) entry which is preliminary data.</text>
</comment>
<dbReference type="GeneID" id="94298150"/>
<protein>
    <submittedName>
        <fullName evidence="1">Uncharacterized protein</fullName>
    </submittedName>
</protein>
<name>A0A9P8LTP1_9EUKA</name>
<organism evidence="1 2">
    <name type="scientific">Spironucleus salmonicida</name>
    <dbReference type="NCBI Taxonomy" id="348837"/>
    <lineage>
        <taxon>Eukaryota</taxon>
        <taxon>Metamonada</taxon>
        <taxon>Diplomonadida</taxon>
        <taxon>Hexamitidae</taxon>
        <taxon>Hexamitinae</taxon>
        <taxon>Spironucleus</taxon>
    </lineage>
</organism>
<evidence type="ECO:0000313" key="2">
    <source>
        <dbReference type="Proteomes" id="UP000018208"/>
    </source>
</evidence>
<dbReference type="AlphaFoldDB" id="A0A9P8LTP1"/>
<dbReference type="RefSeq" id="XP_067764953.1">
    <property type="nucleotide sequence ID" value="XM_067907979.1"/>
</dbReference>
<dbReference type="EMBL" id="AUWU02000004">
    <property type="protein sequence ID" value="KAH0574180.1"/>
    <property type="molecule type" value="Genomic_DNA"/>
</dbReference>
<dbReference type="KEGG" id="ssao:94298150"/>
<dbReference type="Proteomes" id="UP000018208">
    <property type="component" value="Unassembled WGS sequence"/>
</dbReference>
<gene>
    <name evidence="1" type="ORF">SS50377_24127</name>
</gene>
<evidence type="ECO:0000313" key="1">
    <source>
        <dbReference type="EMBL" id="KAH0574180.1"/>
    </source>
</evidence>
<keyword evidence="2" id="KW-1185">Reference proteome</keyword>
<accession>A0A9P8LTP1</accession>
<sequence>MATSSDNGTVIFESSQQSSRLRLEIITKSSIRYTTTTQLVSAQNASTLSISRVTINSQLQIIIRSFVRNRKCQSITFDYNTSER</sequence>
<proteinExistence type="predicted"/>
<reference evidence="1 2" key="1">
    <citation type="journal article" date="2014" name="PLoS Genet.">
        <title>The Genome of Spironucleus salmonicida Highlights a Fish Pathogen Adapted to Fluctuating Environments.</title>
        <authorList>
            <person name="Xu F."/>
            <person name="Jerlstrom-Hultqvist J."/>
            <person name="Einarsson E."/>
            <person name="Astvaldsson A."/>
            <person name="Svard S.G."/>
            <person name="Andersson J.O."/>
        </authorList>
    </citation>
    <scope>NUCLEOTIDE SEQUENCE [LARGE SCALE GENOMIC DNA]</scope>
    <source>
        <strain evidence="1 2">ATCC 50377</strain>
    </source>
</reference>